<keyword evidence="4" id="KW-1185">Reference proteome</keyword>
<evidence type="ECO:0000313" key="2">
    <source>
        <dbReference type="EMBL" id="NYD68729.1"/>
    </source>
</evidence>
<dbReference type="AlphaFoldDB" id="A0A4V1R266"/>
<dbReference type="EMBL" id="JACCBI010000001">
    <property type="protein sequence ID" value="NYD68729.1"/>
    <property type="molecule type" value="Genomic_DNA"/>
</dbReference>
<protein>
    <submittedName>
        <fullName evidence="3">Choice-of-anchor G family protein</fullName>
    </submittedName>
</protein>
<organism evidence="3 4">
    <name type="scientific">Agromyces atrinae</name>
    <dbReference type="NCBI Taxonomy" id="592376"/>
    <lineage>
        <taxon>Bacteria</taxon>
        <taxon>Bacillati</taxon>
        <taxon>Actinomycetota</taxon>
        <taxon>Actinomycetes</taxon>
        <taxon>Micrococcales</taxon>
        <taxon>Microbacteriaceae</taxon>
        <taxon>Agromyces</taxon>
    </lineage>
</organism>
<dbReference type="EMBL" id="SDPM01000006">
    <property type="protein sequence ID" value="RXZ86086.1"/>
    <property type="molecule type" value="Genomic_DNA"/>
</dbReference>
<dbReference type="InterPro" id="IPR047900">
    <property type="entry name" value="Choice_anch_G"/>
</dbReference>
<dbReference type="Proteomes" id="UP000292686">
    <property type="component" value="Unassembled WGS sequence"/>
</dbReference>
<evidence type="ECO:0000256" key="1">
    <source>
        <dbReference type="SAM" id="SignalP"/>
    </source>
</evidence>
<feature type="chain" id="PRO_5036125130" evidence="1">
    <location>
        <begin position="27"/>
        <end position="572"/>
    </location>
</feature>
<feature type="signal peptide" evidence="1">
    <location>
        <begin position="1"/>
        <end position="26"/>
    </location>
</feature>
<reference evidence="3 4" key="1">
    <citation type="submission" date="2019-01" db="EMBL/GenBank/DDBJ databases">
        <title>Agromyces.</title>
        <authorList>
            <person name="Li J."/>
        </authorList>
    </citation>
    <scope>NUCLEOTIDE SEQUENCE [LARGE SCALE GENOMIC DNA]</scope>
    <source>
        <strain evidence="3 4">DSM 23870</strain>
    </source>
</reference>
<proteinExistence type="predicted"/>
<name>A0A4V1R266_9MICO</name>
<dbReference type="RefSeq" id="WP_129175772.1">
    <property type="nucleotide sequence ID" value="NZ_JACCBI010000001.1"/>
</dbReference>
<evidence type="ECO:0000313" key="5">
    <source>
        <dbReference type="Proteomes" id="UP000581087"/>
    </source>
</evidence>
<dbReference type="OrthoDB" id="4987327at2"/>
<evidence type="ECO:0000313" key="3">
    <source>
        <dbReference type="EMBL" id="RXZ86086.1"/>
    </source>
</evidence>
<evidence type="ECO:0000313" key="4">
    <source>
        <dbReference type="Proteomes" id="UP000292686"/>
    </source>
</evidence>
<sequence>MSRTRSLTGILSAAVAALVLVPGTVATTTASWPDEEWAHGAVETSSFRCGVDEGYASSSTGRFLSGELLGQDLDSLLALRGVDLAVSPAGAVAVDPPTSINQGSAPPAATFTNPLTVSALSGIVGLDLTGLTVGLPLGSAGAVNQYTQVATTGTAAAASGLVSNSGGIGVTPTTPQTQLPQPATVALSTFLPSAAGITDARLRVGAVASSATLDGCAALRSALWGDGSVSGVVRSYGIAGLGLEIDSPLLGGLVTSVNSGLPTIQTAVNSLLGTNGLISSTIRSSVLASLVSGLGVGSMTGTVSLSGLDLAGSVSTLLATPLTDGVVSIDLSGGRIAVDLDALLGYTSTSLNTLPPNTELVLNDAVVNALVARIGALLDTWTTNIISALTEEIRTAVVTVDLRTTVSLLTGAVQLVRLDIDLVAPLSGLLDQTATFTIGTEVLGLVSVLNGLLAPLGINVNTLLSTLGGLATGLVVPVANIVTTTAIAAVTSLGSTLAAATAPIVSALSLVVGALPEVLSLLANVQSSTPAVGDATPGFTVSALRIGLAPVIPGDVASLTFATSTVGPISPP</sequence>
<accession>A0A4V1R266</accession>
<dbReference type="NCBIfam" id="NF033766">
    <property type="entry name" value="choice_anch_G"/>
    <property type="match status" value="1"/>
</dbReference>
<gene>
    <name evidence="2" type="ORF">BJ972_003248</name>
    <name evidence="3" type="ORF">ESP50_12890</name>
</gene>
<comment type="caution">
    <text evidence="3">The sequence shown here is derived from an EMBL/GenBank/DDBJ whole genome shotgun (WGS) entry which is preliminary data.</text>
</comment>
<reference evidence="2 5" key="2">
    <citation type="submission" date="2020-07" db="EMBL/GenBank/DDBJ databases">
        <title>Sequencing the genomes of 1000 actinobacteria strains.</title>
        <authorList>
            <person name="Klenk H.-P."/>
        </authorList>
    </citation>
    <scope>NUCLEOTIDE SEQUENCE [LARGE SCALE GENOMIC DNA]</scope>
    <source>
        <strain evidence="2 5">DSM 23870</strain>
    </source>
</reference>
<keyword evidence="1" id="KW-0732">Signal</keyword>
<dbReference type="Proteomes" id="UP000581087">
    <property type="component" value="Unassembled WGS sequence"/>
</dbReference>